<accession>A0A1N7FL42</accession>
<dbReference type="AlphaFoldDB" id="A0A1N7FL42"/>
<dbReference type="Pfam" id="PF14206">
    <property type="entry name" value="Cys_rich_CPCC"/>
    <property type="match status" value="1"/>
</dbReference>
<organism evidence="2 3">
    <name type="scientific">Moraxella cuniculi DSM 21768</name>
    <dbReference type="NCBI Taxonomy" id="1122245"/>
    <lineage>
        <taxon>Bacteria</taxon>
        <taxon>Pseudomonadati</taxon>
        <taxon>Pseudomonadota</taxon>
        <taxon>Gammaproteobacteria</taxon>
        <taxon>Moraxellales</taxon>
        <taxon>Moraxellaceae</taxon>
        <taxon>Moraxella</taxon>
    </lineage>
</organism>
<sequence length="72" mass="8524">MLNKITFINDGEFLCPCCNQTKFHQDEEFDICPICLWQYDKIQIIDPDYSGGANGLSIKEYRKNYLLQKDKR</sequence>
<evidence type="ECO:0000313" key="2">
    <source>
        <dbReference type="EMBL" id="SIS00987.1"/>
    </source>
</evidence>
<dbReference type="Proteomes" id="UP000187495">
    <property type="component" value="Unassembled WGS sequence"/>
</dbReference>
<name>A0A1N7FL42_9GAMM</name>
<dbReference type="InterPro" id="IPR025983">
    <property type="entry name" value="Cys_rich_CPCC"/>
</dbReference>
<feature type="domain" description="Cysteine-rich CPCC" evidence="1">
    <location>
        <begin position="14"/>
        <end position="65"/>
    </location>
</feature>
<protein>
    <submittedName>
        <fullName evidence="2">Cysteine-rich CPCC</fullName>
    </submittedName>
</protein>
<reference evidence="3" key="1">
    <citation type="submission" date="2017-01" db="EMBL/GenBank/DDBJ databases">
        <authorList>
            <person name="Varghese N."/>
            <person name="Submissions S."/>
        </authorList>
    </citation>
    <scope>NUCLEOTIDE SEQUENCE [LARGE SCALE GENOMIC DNA]</scope>
    <source>
        <strain evidence="3">DSM 21768</strain>
    </source>
</reference>
<proteinExistence type="predicted"/>
<dbReference type="EMBL" id="FTNU01000014">
    <property type="protein sequence ID" value="SIS00987.1"/>
    <property type="molecule type" value="Genomic_DNA"/>
</dbReference>
<dbReference type="RefSeq" id="WP_076555734.1">
    <property type="nucleotide sequence ID" value="NZ_FTNU01000014.1"/>
</dbReference>
<gene>
    <name evidence="2" type="ORF">SAMN02745664_1143</name>
</gene>
<keyword evidence="3" id="KW-1185">Reference proteome</keyword>
<evidence type="ECO:0000259" key="1">
    <source>
        <dbReference type="Pfam" id="PF14206"/>
    </source>
</evidence>
<evidence type="ECO:0000313" key="3">
    <source>
        <dbReference type="Proteomes" id="UP000187495"/>
    </source>
</evidence>